<protein>
    <submittedName>
        <fullName evidence="1">Uncharacterized protein</fullName>
    </submittedName>
</protein>
<dbReference type="AlphaFoldDB" id="A0A975GQ27"/>
<evidence type="ECO:0000313" key="2">
    <source>
        <dbReference type="Proteomes" id="UP000663722"/>
    </source>
</evidence>
<sequence length="52" mass="6307">MTDFKSMFLDINLNLIYFTLSVFLILNQTESELVLISNYFFYEKRVVRVKFC</sequence>
<name>A0A975GQ27_9BACT</name>
<accession>A0A975GQ27</accession>
<dbReference type="EMBL" id="CP061800">
    <property type="protein sequence ID" value="QTA88513.1"/>
    <property type="molecule type" value="Genomic_DNA"/>
</dbReference>
<organism evidence="1 2">
    <name type="scientific">Desulfonema magnum</name>
    <dbReference type="NCBI Taxonomy" id="45655"/>
    <lineage>
        <taxon>Bacteria</taxon>
        <taxon>Pseudomonadati</taxon>
        <taxon>Thermodesulfobacteriota</taxon>
        <taxon>Desulfobacteria</taxon>
        <taxon>Desulfobacterales</taxon>
        <taxon>Desulfococcaceae</taxon>
        <taxon>Desulfonema</taxon>
    </lineage>
</organism>
<keyword evidence="2" id="KW-1185">Reference proteome</keyword>
<dbReference type="KEGG" id="dmm:dnm_045590"/>
<proteinExistence type="predicted"/>
<evidence type="ECO:0000313" key="1">
    <source>
        <dbReference type="EMBL" id="QTA88513.1"/>
    </source>
</evidence>
<gene>
    <name evidence="1" type="ORF">dnm_045590</name>
</gene>
<reference evidence="1" key="1">
    <citation type="journal article" date="2021" name="Microb. Physiol.">
        <title>Proteogenomic Insights into the Physiology of Marine, Sulfate-Reducing, Filamentous Desulfonema limicola and Desulfonema magnum.</title>
        <authorList>
            <person name="Schnaars V."/>
            <person name="Wohlbrand L."/>
            <person name="Scheve S."/>
            <person name="Hinrichs C."/>
            <person name="Reinhardt R."/>
            <person name="Rabus R."/>
        </authorList>
    </citation>
    <scope>NUCLEOTIDE SEQUENCE</scope>
    <source>
        <strain evidence="1">4be13</strain>
    </source>
</reference>
<dbReference type="Proteomes" id="UP000663722">
    <property type="component" value="Chromosome"/>
</dbReference>